<reference evidence="2 3" key="1">
    <citation type="submission" date="2009-04" db="EMBL/GenBank/DDBJ databases">
        <authorList>
            <person name="Sebastian Y."/>
            <person name="Madupu R."/>
            <person name="Durkin A.S."/>
            <person name="Torralba M."/>
            <person name="Methe B."/>
            <person name="Sutton G.G."/>
            <person name="Strausberg R.L."/>
            <person name="Nelson K.E."/>
        </authorList>
    </citation>
    <scope>NUCLEOTIDE SEQUENCE [LARGE SCALE GENOMIC DNA]</scope>
    <source>
        <strain evidence="3">ATCC 35406 / BCRC 14492 / JCM 8526 / NCTC 13058 / HG 370</strain>
    </source>
</reference>
<dbReference type="EMBL" id="ACNN01000025">
    <property type="protein sequence ID" value="EEN82533.1"/>
    <property type="molecule type" value="Genomic_DNA"/>
</dbReference>
<accession>C3JBA8</accession>
<evidence type="ECO:0000256" key="1">
    <source>
        <dbReference type="SAM" id="Phobius"/>
    </source>
</evidence>
<proteinExistence type="predicted"/>
<keyword evidence="1" id="KW-1133">Transmembrane helix</keyword>
<dbReference type="STRING" id="553175.POREN0001_0072"/>
<sequence length="58" mass="6143">MNNLLKYLGSILLLIGVLVIAIPHFLDQTSNVTLGGGLGLVIIGFLAHIFLNRKAGAE</sequence>
<dbReference type="RefSeq" id="WP_004334041.1">
    <property type="nucleotide sequence ID" value="NZ_ACNN01000025.1"/>
</dbReference>
<feature type="transmembrane region" description="Helical" evidence="1">
    <location>
        <begin position="32"/>
        <end position="51"/>
    </location>
</feature>
<keyword evidence="1" id="KW-0472">Membrane</keyword>
<evidence type="ECO:0000313" key="3">
    <source>
        <dbReference type="Proteomes" id="UP000004295"/>
    </source>
</evidence>
<evidence type="ECO:0000313" key="2">
    <source>
        <dbReference type="EMBL" id="EEN82533.1"/>
    </source>
</evidence>
<feature type="transmembrane region" description="Helical" evidence="1">
    <location>
        <begin position="7"/>
        <end position="26"/>
    </location>
</feature>
<keyword evidence="3" id="KW-1185">Reference proteome</keyword>
<comment type="caution">
    <text evidence="2">The sequence shown here is derived from an EMBL/GenBank/DDBJ whole genome shotgun (WGS) entry which is preliminary data.</text>
</comment>
<gene>
    <name evidence="2" type="ORF">POREN0001_0072</name>
</gene>
<organism evidence="2 3">
    <name type="scientific">Porphyromonas endodontalis (strain ATCC 35406 / DSM 24491 / JCM 8526 / CCUG 16442 / BCRC 14492 / NCTC 13058 / HG 370)</name>
    <name type="common">Bacteroides endodontalis</name>
    <dbReference type="NCBI Taxonomy" id="553175"/>
    <lineage>
        <taxon>Bacteria</taxon>
        <taxon>Pseudomonadati</taxon>
        <taxon>Bacteroidota</taxon>
        <taxon>Bacteroidia</taxon>
        <taxon>Bacteroidales</taxon>
        <taxon>Porphyromonadaceae</taxon>
        <taxon>Porphyromonas</taxon>
    </lineage>
</organism>
<dbReference type="Proteomes" id="UP000004295">
    <property type="component" value="Unassembled WGS sequence"/>
</dbReference>
<dbReference type="GeneID" id="93365713"/>
<keyword evidence="1" id="KW-0812">Transmembrane</keyword>
<name>C3JBA8_POREA</name>
<protein>
    <submittedName>
        <fullName evidence="2">Uncharacterized protein</fullName>
    </submittedName>
</protein>
<dbReference type="AlphaFoldDB" id="C3JBA8"/>